<proteinExistence type="predicted"/>
<accession>A0ACB8Y813</accession>
<keyword evidence="2" id="KW-1185">Reference proteome</keyword>
<organism evidence="1 2">
    <name type="scientific">Arctium lappa</name>
    <name type="common">Greater burdock</name>
    <name type="synonym">Lappa major</name>
    <dbReference type="NCBI Taxonomy" id="4217"/>
    <lineage>
        <taxon>Eukaryota</taxon>
        <taxon>Viridiplantae</taxon>
        <taxon>Streptophyta</taxon>
        <taxon>Embryophyta</taxon>
        <taxon>Tracheophyta</taxon>
        <taxon>Spermatophyta</taxon>
        <taxon>Magnoliopsida</taxon>
        <taxon>eudicotyledons</taxon>
        <taxon>Gunneridae</taxon>
        <taxon>Pentapetalae</taxon>
        <taxon>asterids</taxon>
        <taxon>campanulids</taxon>
        <taxon>Asterales</taxon>
        <taxon>Asteraceae</taxon>
        <taxon>Carduoideae</taxon>
        <taxon>Cardueae</taxon>
        <taxon>Arctiinae</taxon>
        <taxon>Arctium</taxon>
    </lineage>
</organism>
<protein>
    <submittedName>
        <fullName evidence="1">Uncharacterized protein</fullName>
    </submittedName>
</protein>
<dbReference type="Proteomes" id="UP001055879">
    <property type="component" value="Linkage Group LG13"/>
</dbReference>
<reference evidence="1 2" key="2">
    <citation type="journal article" date="2022" name="Mol. Ecol. Resour.">
        <title>The genomes of chicory, endive, great burdock and yacon provide insights into Asteraceae paleo-polyploidization history and plant inulin production.</title>
        <authorList>
            <person name="Fan W."/>
            <person name="Wang S."/>
            <person name="Wang H."/>
            <person name="Wang A."/>
            <person name="Jiang F."/>
            <person name="Liu H."/>
            <person name="Zhao H."/>
            <person name="Xu D."/>
            <person name="Zhang Y."/>
        </authorList>
    </citation>
    <scope>NUCLEOTIDE SEQUENCE [LARGE SCALE GENOMIC DNA]</scope>
    <source>
        <strain evidence="2">cv. Niubang</strain>
    </source>
</reference>
<name>A0ACB8Y813_ARCLA</name>
<evidence type="ECO:0000313" key="1">
    <source>
        <dbReference type="EMBL" id="KAI3681477.1"/>
    </source>
</evidence>
<dbReference type="EMBL" id="CM042059">
    <property type="protein sequence ID" value="KAI3681477.1"/>
    <property type="molecule type" value="Genomic_DNA"/>
</dbReference>
<sequence>MKSHKPTVLQSGYPGARPLPARILAYLNSEDGVKTYICGHKTPAPSPATLPRVGFQTEVMGEKREKKLKKKITPKKRVAEEEAPKSPTEVAKPNKKAKKLTKATTSEPIPSPSMSEPAESEQPLQRKRRKAQVIESSEEWPSSPLRVAMAIVEEIQKLHSGTLVEFSDFAVTDVTGLSSSDDEGQRITEEIGEKDALGTPPKQTPSATHTSTPPKPSGQRIFFHPLCHHPRKLKPPHHLKRTEVFVTSVTHKSDTQTTSELVVREHDDYVALEQPQDPFNIDLKGVSEPSPKERVDRTSIGASSMEHRGLEGNPPELIIKTGSEGAKDSLAKSGTYVVPEVTSDTFVTKAEFKAFADMVLKKLDEFQSSISRDSQDNSQILAEALKANTEALQTLSTNCAKRADLQACGNAIIAHSHQIDVLGDLCTEEFPKYAMNGVQTGVVEMARLREEIKDITRRVMVPAHTQASTSAPDPSVFATKYDLETMGNQFL</sequence>
<comment type="caution">
    <text evidence="1">The sequence shown here is derived from an EMBL/GenBank/DDBJ whole genome shotgun (WGS) entry which is preliminary data.</text>
</comment>
<reference evidence="2" key="1">
    <citation type="journal article" date="2022" name="Mol. Ecol. Resour.">
        <title>The genomes of chicory, endive, great burdock and yacon provide insights into Asteraceae palaeo-polyploidization history and plant inulin production.</title>
        <authorList>
            <person name="Fan W."/>
            <person name="Wang S."/>
            <person name="Wang H."/>
            <person name="Wang A."/>
            <person name="Jiang F."/>
            <person name="Liu H."/>
            <person name="Zhao H."/>
            <person name="Xu D."/>
            <person name="Zhang Y."/>
        </authorList>
    </citation>
    <scope>NUCLEOTIDE SEQUENCE [LARGE SCALE GENOMIC DNA]</scope>
    <source>
        <strain evidence="2">cv. Niubang</strain>
    </source>
</reference>
<gene>
    <name evidence="1" type="ORF">L6452_36275</name>
</gene>
<evidence type="ECO:0000313" key="2">
    <source>
        <dbReference type="Proteomes" id="UP001055879"/>
    </source>
</evidence>